<dbReference type="RefSeq" id="WP_184525873.1">
    <property type="nucleotide sequence ID" value="NZ_JACHGK010000007.1"/>
</dbReference>
<comment type="caution">
    <text evidence="2">The sequence shown here is derived from an EMBL/GenBank/DDBJ whole genome shotgun (WGS) entry which is preliminary data.</text>
</comment>
<feature type="region of interest" description="Disordered" evidence="1">
    <location>
        <begin position="1"/>
        <end position="27"/>
    </location>
</feature>
<dbReference type="EMBL" id="JACHGK010000007">
    <property type="protein sequence ID" value="MBB6445636.1"/>
    <property type="molecule type" value="Genomic_DNA"/>
</dbReference>
<gene>
    <name evidence="2" type="ORF">HNR53_002261</name>
</gene>
<sequence>MESKNKKGERADWEEKSERYFSRKTKSQEKMIDSEKIQFAKIKIIDTIRREQ</sequence>
<accession>A0A7X0HRX3</accession>
<evidence type="ECO:0000313" key="2">
    <source>
        <dbReference type="EMBL" id="MBB6445636.1"/>
    </source>
</evidence>
<protein>
    <submittedName>
        <fullName evidence="2">Uncharacterized protein</fullName>
    </submittedName>
</protein>
<reference evidence="2 3" key="1">
    <citation type="submission" date="2020-08" db="EMBL/GenBank/DDBJ databases">
        <title>Genomic Encyclopedia of Type Strains, Phase IV (KMG-IV): sequencing the most valuable type-strain genomes for metagenomic binning, comparative biology and taxonomic classification.</title>
        <authorList>
            <person name="Goeker M."/>
        </authorList>
    </citation>
    <scope>NUCLEOTIDE SEQUENCE [LARGE SCALE GENOMIC DNA]</scope>
    <source>
        <strain evidence="2 3">DSM 5391</strain>
    </source>
</reference>
<evidence type="ECO:0000313" key="3">
    <source>
        <dbReference type="Proteomes" id="UP000531594"/>
    </source>
</evidence>
<evidence type="ECO:0000256" key="1">
    <source>
        <dbReference type="SAM" id="MobiDB-lite"/>
    </source>
</evidence>
<dbReference type="AlphaFoldDB" id="A0A7X0HRX3"/>
<dbReference type="Proteomes" id="UP000531594">
    <property type="component" value="Unassembled WGS sequence"/>
</dbReference>
<proteinExistence type="predicted"/>
<name>A0A7X0HRX3_9BACI</name>
<organism evidence="2 3">
    <name type="scientific">Bacillus benzoevorans</name>
    <dbReference type="NCBI Taxonomy" id="1456"/>
    <lineage>
        <taxon>Bacteria</taxon>
        <taxon>Bacillati</taxon>
        <taxon>Bacillota</taxon>
        <taxon>Bacilli</taxon>
        <taxon>Bacillales</taxon>
        <taxon>Bacillaceae</taxon>
        <taxon>Bacillus</taxon>
    </lineage>
</organism>
<keyword evidence="3" id="KW-1185">Reference proteome</keyword>